<dbReference type="EMBL" id="WRPP01000006">
    <property type="protein sequence ID" value="MVU81335.1"/>
    <property type="molecule type" value="Genomic_DNA"/>
</dbReference>
<comment type="caution">
    <text evidence="1">The sequence shown here is derived from an EMBL/GenBank/DDBJ whole genome shotgun (WGS) entry which is preliminary data.</text>
</comment>
<sequence length="165" mass="18300">MRLDEYGIRIGDSLTDVQAKIATAVSREIQLIPFPLGSGTVHGLLLSTDLVDYVVFEENTTELHRAHIILHEFAHIIFGHYQTSDSRSLTDEIASLLPELGAGRAALLGRDVYDSPQEIEAELMATILGDILNNAATQEYSLQPAVADDERVNRILQTFGIHERF</sequence>
<keyword evidence="2" id="KW-1185">Reference proteome</keyword>
<accession>A0A7K1V3Y7</accession>
<evidence type="ECO:0000313" key="2">
    <source>
        <dbReference type="Proteomes" id="UP000466794"/>
    </source>
</evidence>
<name>A0A7K1V3Y7_9NOCA</name>
<gene>
    <name evidence="1" type="ORF">GPX89_29345</name>
</gene>
<evidence type="ECO:0000313" key="1">
    <source>
        <dbReference type="EMBL" id="MVU81335.1"/>
    </source>
</evidence>
<dbReference type="Proteomes" id="UP000466794">
    <property type="component" value="Unassembled WGS sequence"/>
</dbReference>
<dbReference type="RefSeq" id="WP_157390930.1">
    <property type="nucleotide sequence ID" value="NZ_WRPP01000006.1"/>
</dbReference>
<organism evidence="1 2">
    <name type="scientific">Nocardia terrae</name>
    <dbReference type="NCBI Taxonomy" id="2675851"/>
    <lineage>
        <taxon>Bacteria</taxon>
        <taxon>Bacillati</taxon>
        <taxon>Actinomycetota</taxon>
        <taxon>Actinomycetes</taxon>
        <taxon>Mycobacteriales</taxon>
        <taxon>Nocardiaceae</taxon>
        <taxon>Nocardia</taxon>
    </lineage>
</organism>
<reference evidence="1 2" key="1">
    <citation type="submission" date="2019-12" db="EMBL/GenBank/DDBJ databases">
        <title>Nocardia sp. nov. ET3-3 isolated from soil.</title>
        <authorList>
            <person name="Kanchanasin P."/>
            <person name="Tanasupawat S."/>
            <person name="Yuki M."/>
            <person name="Kudo T."/>
        </authorList>
    </citation>
    <scope>NUCLEOTIDE SEQUENCE [LARGE SCALE GENOMIC DNA]</scope>
    <source>
        <strain evidence="1 2">ET3-3</strain>
    </source>
</reference>
<protein>
    <submittedName>
        <fullName evidence="1">ParH-like protein</fullName>
    </submittedName>
</protein>
<proteinExistence type="predicted"/>
<dbReference type="AlphaFoldDB" id="A0A7K1V3Y7"/>